<dbReference type="InterPro" id="IPR013679">
    <property type="entry name" value="SPP_C"/>
</dbReference>
<keyword evidence="2 4" id="KW-0808">Transferase</keyword>
<dbReference type="Pfam" id="PF03982">
    <property type="entry name" value="DAGAT"/>
    <property type="match status" value="1"/>
</dbReference>
<dbReference type="SUPFAM" id="SSF54427">
    <property type="entry name" value="NTF2-like"/>
    <property type="match status" value="1"/>
</dbReference>
<dbReference type="GO" id="GO:0004144">
    <property type="term" value="F:diacylglycerol O-acyltransferase activity"/>
    <property type="evidence" value="ECO:0007669"/>
    <property type="project" value="UniProtKB-ARBA"/>
</dbReference>
<dbReference type="GO" id="GO:0050307">
    <property type="term" value="F:sucrose-phosphate phosphatase activity"/>
    <property type="evidence" value="ECO:0007669"/>
    <property type="project" value="InterPro"/>
</dbReference>
<dbReference type="Pfam" id="PF08472">
    <property type="entry name" value="S6PP_C"/>
    <property type="match status" value="1"/>
</dbReference>
<dbReference type="AlphaFoldDB" id="A0A1D6LG15"/>
<dbReference type="InterPro" id="IPR051518">
    <property type="entry name" value="Sucrose_Phosphatase"/>
</dbReference>
<keyword evidence="4" id="KW-0256">Endoplasmic reticulum</keyword>
<name>A0A1D6LG15_MAIZE</name>
<dbReference type="STRING" id="4577.A0A1D6LG15"/>
<dbReference type="Gene3D" id="3.10.450.50">
    <property type="match status" value="1"/>
</dbReference>
<evidence type="ECO:0000256" key="3">
    <source>
        <dbReference type="ARBA" id="ARBA00023315"/>
    </source>
</evidence>
<evidence type="ECO:0000256" key="1">
    <source>
        <dbReference type="ARBA" id="ARBA00005420"/>
    </source>
</evidence>
<dbReference type="PANTHER" id="PTHR46521">
    <property type="entry name" value="SUCROSE-PHOSPHATASE 2-RELATED"/>
    <property type="match status" value="1"/>
</dbReference>
<evidence type="ECO:0000313" key="6">
    <source>
        <dbReference type="EMBL" id="AQK78875.1"/>
    </source>
</evidence>
<dbReference type="EMBL" id="CM000782">
    <property type="protein sequence ID" value="AQK78875.1"/>
    <property type="molecule type" value="Genomic_DNA"/>
</dbReference>
<comment type="similarity">
    <text evidence="1 4">Belongs to the diacylglycerol acyltransferase family.</text>
</comment>
<dbReference type="InterPro" id="IPR007130">
    <property type="entry name" value="DAGAT"/>
</dbReference>
<organism evidence="6">
    <name type="scientific">Zea mays</name>
    <name type="common">Maize</name>
    <dbReference type="NCBI Taxonomy" id="4577"/>
    <lineage>
        <taxon>Eukaryota</taxon>
        <taxon>Viridiplantae</taxon>
        <taxon>Streptophyta</taxon>
        <taxon>Embryophyta</taxon>
        <taxon>Tracheophyta</taxon>
        <taxon>Spermatophyta</taxon>
        <taxon>Magnoliopsida</taxon>
        <taxon>Liliopsida</taxon>
        <taxon>Poales</taxon>
        <taxon>Poaceae</taxon>
        <taxon>PACMAD clade</taxon>
        <taxon>Panicoideae</taxon>
        <taxon>Andropogonodae</taxon>
        <taxon>Andropogoneae</taxon>
        <taxon>Tripsacinae</taxon>
        <taxon>Zea</taxon>
    </lineage>
</organism>
<dbReference type="GO" id="GO:0005986">
    <property type="term" value="P:sucrose biosynthetic process"/>
    <property type="evidence" value="ECO:0007669"/>
    <property type="project" value="InterPro"/>
</dbReference>
<evidence type="ECO:0000256" key="4">
    <source>
        <dbReference type="RuleBase" id="RU367023"/>
    </source>
</evidence>
<dbReference type="GO" id="GO:0019432">
    <property type="term" value="P:triglyceride biosynthetic process"/>
    <property type="evidence" value="ECO:0007669"/>
    <property type="project" value="UniProtKB-ARBA"/>
</dbReference>
<gene>
    <name evidence="6" type="ORF">ZEAMMB73_Zm00001d035346</name>
</gene>
<protein>
    <recommendedName>
        <fullName evidence="4">Acyltransferase</fullName>
        <ecNumber evidence="4">2.3.1.-</ecNumber>
    </recommendedName>
</protein>
<accession>A0A1D6LG15</accession>
<dbReference type="IntAct" id="A0A1D6LG15">
    <property type="interactions" value="1"/>
</dbReference>
<dbReference type="InterPro" id="IPR032710">
    <property type="entry name" value="NTF2-like_dom_sf"/>
</dbReference>
<dbReference type="GO" id="GO:0005789">
    <property type="term" value="C:endoplasmic reticulum membrane"/>
    <property type="evidence" value="ECO:0007669"/>
    <property type="project" value="UniProtKB-SubCell"/>
</dbReference>
<proteinExistence type="inferred from homology"/>
<evidence type="ECO:0000259" key="5">
    <source>
        <dbReference type="Pfam" id="PF08472"/>
    </source>
</evidence>
<keyword evidence="3" id="KW-0012">Acyltransferase</keyword>
<feature type="domain" description="Sucrose-phosphatase C-terminal" evidence="5">
    <location>
        <begin position="177"/>
        <end position="294"/>
    </location>
</feature>
<dbReference type="PANTHER" id="PTHR46521:SF2">
    <property type="entry name" value="SUCROSE-PHOSPHATASE 3-RELATED"/>
    <property type="match status" value="1"/>
</dbReference>
<evidence type="ECO:0000256" key="2">
    <source>
        <dbReference type="ARBA" id="ARBA00022679"/>
    </source>
</evidence>
<dbReference type="InParanoid" id="A0A1D6LG15"/>
<dbReference type="ExpressionAtlas" id="A0A1D6LG15">
    <property type="expression patterns" value="baseline and differential"/>
</dbReference>
<reference evidence="6" key="1">
    <citation type="submission" date="2015-12" db="EMBL/GenBank/DDBJ databases">
        <title>Update maize B73 reference genome by single molecule sequencing technologies.</title>
        <authorList>
            <consortium name="Maize Genome Sequencing Project"/>
            <person name="Ware D."/>
        </authorList>
    </citation>
    <scope>NUCLEOTIDE SEQUENCE</scope>
    <source>
        <tissue evidence="6">Seedling</tissue>
    </source>
</reference>
<sequence>MLCAHIYHAAFILLKLALRNSCPICRHEMPTDAALRAAASVGVAERAAGEEQAWDAPHARDFHLPPNLIREFTRTSENILMPSPDWLEEFDTHDPKENTLLLPYLRKRSKIIEIVAARDIVFALSQLGNNSNRVMLCQCNCFFYPVIFLKFFPIVQGPNVSARDLGFPYPKAGTAKPTDVVVKFYVLYEKWRRGELLGSSSVARYLKSITHSNGTIIHPSGSERSLHASVDALSSCYVDKQGNKNFRVWVDRLVTSPIGTSNWLVRFDNWEMEGGVRYCCRTTLLLNNKEGMPASSHPTPPLSLRYEYASPHLHNATAMPTLEEFWDEEPSGLDTTQQPRKTVRPDFFHCFDEFTLQVAFLKSRKGFVKIAIQSGCPLVPVFCFGQSYAYKWWRPGGKLFIKIARAVKFTPIIFWDRFGVHVMLPSRIKVVVVSRSIKCDKVERTQFSSEVISFQQVDFDLILLP</sequence>
<comment type="subcellular location">
    <subcellularLocation>
        <location evidence="4">Endoplasmic reticulum membrane</location>
        <topology evidence="4">Multi-pass membrane protein</topology>
    </subcellularLocation>
</comment>
<dbReference type="EC" id="2.3.1.-" evidence="4"/>